<protein>
    <submittedName>
        <fullName evidence="6">TIGR03571 family LLM class oxidoreductase</fullName>
        <ecNumber evidence="6">1.-.-.-</ecNumber>
    </submittedName>
</protein>
<evidence type="ECO:0000256" key="3">
    <source>
        <dbReference type="ARBA" id="ARBA00023002"/>
    </source>
</evidence>
<dbReference type="GO" id="GO:0016491">
    <property type="term" value="F:oxidoreductase activity"/>
    <property type="evidence" value="ECO:0007669"/>
    <property type="project" value="UniProtKB-KW"/>
</dbReference>
<evidence type="ECO:0000256" key="2">
    <source>
        <dbReference type="ARBA" id="ARBA00022643"/>
    </source>
</evidence>
<evidence type="ECO:0000313" key="6">
    <source>
        <dbReference type="EMBL" id="WIF96303.1"/>
    </source>
</evidence>
<evidence type="ECO:0000259" key="5">
    <source>
        <dbReference type="Pfam" id="PF00296"/>
    </source>
</evidence>
<dbReference type="InterPro" id="IPR011251">
    <property type="entry name" value="Luciferase-like_dom"/>
</dbReference>
<dbReference type="PANTHER" id="PTHR30011:SF16">
    <property type="entry name" value="C2H2 FINGER DOMAIN TRANSCRIPTION FACTOR (EUROFUNG)-RELATED"/>
    <property type="match status" value="1"/>
</dbReference>
<dbReference type="InterPro" id="IPR036661">
    <property type="entry name" value="Luciferase-like_sf"/>
</dbReference>
<dbReference type="EC" id="1.-.-.-" evidence="6"/>
<organism evidence="6 7">
    <name type="scientific">Pontibacillus chungwhensis</name>
    <dbReference type="NCBI Taxonomy" id="265426"/>
    <lineage>
        <taxon>Bacteria</taxon>
        <taxon>Bacillati</taxon>
        <taxon>Bacillota</taxon>
        <taxon>Bacilli</taxon>
        <taxon>Bacillales</taxon>
        <taxon>Bacillaceae</taxon>
        <taxon>Pontibacillus</taxon>
    </lineage>
</organism>
<keyword evidence="4" id="KW-0503">Monooxygenase</keyword>
<keyword evidence="1" id="KW-0285">Flavoprotein</keyword>
<accession>A0ABY8USA0</accession>
<dbReference type="Gene3D" id="3.20.20.30">
    <property type="entry name" value="Luciferase-like domain"/>
    <property type="match status" value="1"/>
</dbReference>
<gene>
    <name evidence="6" type="ORF">QNI29_11095</name>
</gene>
<evidence type="ECO:0000256" key="1">
    <source>
        <dbReference type="ARBA" id="ARBA00022630"/>
    </source>
</evidence>
<keyword evidence="3 6" id="KW-0560">Oxidoreductase</keyword>
<name>A0ABY8USA0_9BACI</name>
<sequence>MNWKDHYGYSRMIKENHLTIGLNMPLENHGKAMPTLENQVERVQLAEQLGFTSIWFQDVLLEDPTFHDPATGQILDSFIYLTYLSAHTQLINFGTAASVLALRHPARFAKDVASIENLLPERFMLGLSSGDRRRDFEAMNIPIMERGKLFREAYDYVQHLLYKDYVNFDSNFGKIENATLVPKPTRSIPMFITGYAQQSMEWVAEHGDGWMFYPQSIEKQEALINQYREQVENFHQKTFKPFFQPIVFDLAEDKDQEPEKITLGYRMGSKALIRWLKQHEQIGVNHVLLSLANSTRPAEEVIQEIGEEVIPHFPPHHHY</sequence>
<dbReference type="NCBIfam" id="TIGR03571">
    <property type="entry name" value="lucif_BA3436"/>
    <property type="match status" value="1"/>
</dbReference>
<dbReference type="InterPro" id="IPR020020">
    <property type="entry name" value="Luciferase-type_oxidoreductase"/>
</dbReference>
<reference evidence="6 7" key="1">
    <citation type="submission" date="2023-05" db="EMBL/GenBank/DDBJ databases">
        <title>Comparative genomics reveals the evidence of polycyclic aromatic hydrocarbons degradation in moderately halophilic genus Pontibacillus.</title>
        <authorList>
            <person name="Yang H."/>
            <person name="Qian Z."/>
        </authorList>
    </citation>
    <scope>NUCLEOTIDE SEQUENCE [LARGE SCALE GENOMIC DNA]</scope>
    <source>
        <strain evidence="7">HN14</strain>
    </source>
</reference>
<keyword evidence="7" id="KW-1185">Reference proteome</keyword>
<evidence type="ECO:0000313" key="7">
    <source>
        <dbReference type="Proteomes" id="UP001236652"/>
    </source>
</evidence>
<proteinExistence type="predicted"/>
<dbReference type="SUPFAM" id="SSF51679">
    <property type="entry name" value="Bacterial luciferase-like"/>
    <property type="match status" value="1"/>
</dbReference>
<dbReference type="Proteomes" id="UP001236652">
    <property type="component" value="Chromosome"/>
</dbReference>
<dbReference type="Pfam" id="PF00296">
    <property type="entry name" value="Bac_luciferase"/>
    <property type="match status" value="1"/>
</dbReference>
<dbReference type="CDD" id="cd00347">
    <property type="entry name" value="Flavin_utilizing_monoxygenases"/>
    <property type="match status" value="1"/>
</dbReference>
<keyword evidence="2" id="KW-0288">FMN</keyword>
<dbReference type="PANTHER" id="PTHR30011">
    <property type="entry name" value="ALKANESULFONATE MONOOXYGENASE-RELATED"/>
    <property type="match status" value="1"/>
</dbReference>
<dbReference type="RefSeq" id="WP_231416547.1">
    <property type="nucleotide sequence ID" value="NZ_CP126446.1"/>
</dbReference>
<dbReference type="InterPro" id="IPR051260">
    <property type="entry name" value="Diverse_substr_monoxygenases"/>
</dbReference>
<evidence type="ECO:0000256" key="4">
    <source>
        <dbReference type="ARBA" id="ARBA00023033"/>
    </source>
</evidence>
<feature type="domain" description="Luciferase-like" evidence="5">
    <location>
        <begin position="29"/>
        <end position="236"/>
    </location>
</feature>
<dbReference type="EMBL" id="CP126446">
    <property type="protein sequence ID" value="WIF96303.1"/>
    <property type="molecule type" value="Genomic_DNA"/>
</dbReference>